<evidence type="ECO:0000256" key="2">
    <source>
        <dbReference type="SAM" id="Phobius"/>
    </source>
</evidence>
<keyword evidence="2" id="KW-0812">Transmembrane</keyword>
<dbReference type="RefSeq" id="WP_184872005.1">
    <property type="nucleotide sequence ID" value="NZ_JACHEF010000001.1"/>
</dbReference>
<comment type="caution">
    <text evidence="3">The sequence shown here is derived from an EMBL/GenBank/DDBJ whole genome shotgun (WGS) entry which is preliminary data.</text>
</comment>
<evidence type="ECO:0000313" key="4">
    <source>
        <dbReference type="Proteomes" id="UP000556329"/>
    </source>
</evidence>
<dbReference type="InterPro" id="IPR024239">
    <property type="entry name" value="SyrA"/>
</dbReference>
<evidence type="ECO:0000313" key="3">
    <source>
        <dbReference type="EMBL" id="MBB6408996.1"/>
    </source>
</evidence>
<proteinExistence type="predicted"/>
<gene>
    <name evidence="3" type="ORF">HNQ71_001640</name>
</gene>
<sequence length="94" mass="10352">MLPGIFRGRMYFPQFLVGATAALAVIFGWIYSVTGSFWVSFAWTVISAVVLQVGYFACLLVMIFRRVDEATDADRAVQKKPDGASPAKHDGISF</sequence>
<dbReference type="Pfam" id="PF11089">
    <property type="entry name" value="SyrA"/>
    <property type="match status" value="1"/>
</dbReference>
<protein>
    <recommendedName>
        <fullName evidence="5">Exopolysaccharide production repressor exox</fullName>
    </recommendedName>
</protein>
<feature type="region of interest" description="Disordered" evidence="1">
    <location>
        <begin position="72"/>
        <end position="94"/>
    </location>
</feature>
<dbReference type="EMBL" id="JACHEF010000001">
    <property type="protein sequence ID" value="MBB6408996.1"/>
    <property type="molecule type" value="Genomic_DNA"/>
</dbReference>
<accession>A0A841P1D9</accession>
<dbReference type="Proteomes" id="UP000556329">
    <property type="component" value="Unassembled WGS sequence"/>
</dbReference>
<name>A0A841P1D9_9HYPH</name>
<evidence type="ECO:0008006" key="5">
    <source>
        <dbReference type="Google" id="ProtNLM"/>
    </source>
</evidence>
<keyword evidence="2" id="KW-0472">Membrane</keyword>
<keyword evidence="2" id="KW-1133">Transmembrane helix</keyword>
<dbReference type="AlphaFoldDB" id="A0A841P1D9"/>
<keyword evidence="4" id="KW-1185">Reference proteome</keyword>
<feature type="transmembrane region" description="Helical" evidence="2">
    <location>
        <begin position="12"/>
        <end position="31"/>
    </location>
</feature>
<reference evidence="3 4" key="1">
    <citation type="submission" date="2020-08" db="EMBL/GenBank/DDBJ databases">
        <title>Genomic Encyclopedia of Type Strains, Phase IV (KMG-IV): sequencing the most valuable type-strain genomes for metagenomic binning, comparative biology and taxonomic classification.</title>
        <authorList>
            <person name="Goeker M."/>
        </authorList>
    </citation>
    <scope>NUCLEOTIDE SEQUENCE [LARGE SCALE GENOMIC DNA]</scope>
    <source>
        <strain evidence="3 4">DSM 100039</strain>
    </source>
</reference>
<evidence type="ECO:0000256" key="1">
    <source>
        <dbReference type="SAM" id="MobiDB-lite"/>
    </source>
</evidence>
<feature type="transmembrane region" description="Helical" evidence="2">
    <location>
        <begin position="37"/>
        <end position="64"/>
    </location>
</feature>
<organism evidence="3 4">
    <name type="scientific">Mesorhizobium sangaii</name>
    <dbReference type="NCBI Taxonomy" id="505389"/>
    <lineage>
        <taxon>Bacteria</taxon>
        <taxon>Pseudomonadati</taxon>
        <taxon>Pseudomonadota</taxon>
        <taxon>Alphaproteobacteria</taxon>
        <taxon>Hyphomicrobiales</taxon>
        <taxon>Phyllobacteriaceae</taxon>
        <taxon>Mesorhizobium</taxon>
    </lineage>
</organism>